<dbReference type="RefSeq" id="WP_115870455.1">
    <property type="nucleotide sequence ID" value="NZ_QREG01000037.1"/>
</dbReference>
<keyword evidence="4" id="KW-1185">Reference proteome</keyword>
<dbReference type="InterPro" id="IPR008969">
    <property type="entry name" value="CarboxyPept-like_regulatory"/>
</dbReference>
<dbReference type="Pfam" id="PF18939">
    <property type="entry name" value="DUF5686"/>
    <property type="match status" value="1"/>
</dbReference>
<reference evidence="3 4" key="1">
    <citation type="submission" date="2018-07" db="EMBL/GenBank/DDBJ databases">
        <title>Genomic Encyclopedia of Type Strains, Phase IV (KMG-IV): sequencing the most valuable type-strain genomes for metagenomic binning, comparative biology and taxonomic classification.</title>
        <authorList>
            <person name="Goeker M."/>
        </authorList>
    </citation>
    <scope>NUCLEOTIDE SEQUENCE [LARGE SCALE GENOMIC DNA]</scope>
    <source>
        <strain evidence="3 4">DSM 4134</strain>
    </source>
</reference>
<dbReference type="GO" id="GO:0004180">
    <property type="term" value="F:carboxypeptidase activity"/>
    <property type="evidence" value="ECO:0007669"/>
    <property type="project" value="UniProtKB-KW"/>
</dbReference>
<dbReference type="Gene3D" id="2.60.40.1120">
    <property type="entry name" value="Carboxypeptidase-like, regulatory domain"/>
    <property type="match status" value="1"/>
</dbReference>
<protein>
    <submittedName>
        <fullName evidence="3">Carboxypeptidase-like protein</fullName>
    </submittedName>
</protein>
<dbReference type="Proteomes" id="UP000256779">
    <property type="component" value="Unassembled WGS sequence"/>
</dbReference>
<dbReference type="EMBL" id="QREG01000037">
    <property type="protein sequence ID" value="RED91737.1"/>
    <property type="molecule type" value="Genomic_DNA"/>
</dbReference>
<keyword evidence="2" id="KW-0732">Signal</keyword>
<proteinExistence type="predicted"/>
<sequence length="846" mass="96337">MPCKSLLIYIGILLVCLSAKSQATVTGIITDSTGVPLPFATVYEQGTTNGTTSNANGIYTLNLSPGEHIIVAQYTGYQKKSTAVNVDTSSSDIKLDFRLLPETLVLQEVVISGDKKNLAKQIIRKAIKKRKYYANEVAAYTTEVYIKGLQRLDKRPKNLLGMTITIDTGIVYLSESISRIKYLHPDKINEKMISSKVSGNNNAFSYNQASEMLINLYDNSFYIEGLSERPFISPLANNAFLYYNYEFAGSIIEEDLYINKIKISPKRKTDPAFSGYIYIVDNSWRLHSVDVNLTRANGIEYLNSLNFNQVFAPVGHDIWMPISQRFTFEFDAFGFEGSGHFTAIYRNYDIVPNYYQPRKRKDETATKPKKKAPASPPPAQQQKNEAEALTEKDFSNAVLTVEEGANERDSMYWAAVRPIPLTPLEVKDYQLKDSLREIKSTKAYKDSVDQTRNQFKFGNLFFSGYTHYNSYERRYLTLPTLLEGLQYNSVEGLVMNLEFGFQKRNEHHTNYRITPAVRYGFANKKVQARIEGFKLLNPKKRSFILGGIGRYTYQLNNDNPIPNETNTFFSILRGKNYAKYYQKSFAKAGYQTELINGMLITAAAGYEQRTPMTNHASYNLANRDFTPNTPTNAEIGNTAFDTHEALLASLRLELSFAQQYIDRPDRKIILKSPYPKLHLYFKKGFPLLGSDVNYNLLKAGSTYEFRIGSMGTSEISTWAGAFVGTKTMSFVDFEHFNGNRIYLSKLGGQNLFQLLDYYTYSTQDRFLEAHYEHHFNEFIFNKIPLIKRLNLQAVASANYLTTPTAGQYMELGFGIEHIFKFFRVDFFTSMQDGAHQRNGIRVGAGF</sequence>
<organism evidence="3 4">
    <name type="scientific">Marinoscillum furvescens DSM 4134</name>
    <dbReference type="NCBI Taxonomy" id="1122208"/>
    <lineage>
        <taxon>Bacteria</taxon>
        <taxon>Pseudomonadati</taxon>
        <taxon>Bacteroidota</taxon>
        <taxon>Cytophagia</taxon>
        <taxon>Cytophagales</taxon>
        <taxon>Reichenbachiellaceae</taxon>
        <taxon>Marinoscillum</taxon>
    </lineage>
</organism>
<gene>
    <name evidence="3" type="ORF">C7460_1377</name>
</gene>
<name>A0A3D9KVQ5_MARFU</name>
<accession>A0A3D9KVQ5</accession>
<dbReference type="AlphaFoldDB" id="A0A3D9KVQ5"/>
<evidence type="ECO:0000256" key="1">
    <source>
        <dbReference type="SAM" id="MobiDB-lite"/>
    </source>
</evidence>
<feature type="signal peptide" evidence="2">
    <location>
        <begin position="1"/>
        <end position="23"/>
    </location>
</feature>
<evidence type="ECO:0000313" key="4">
    <source>
        <dbReference type="Proteomes" id="UP000256779"/>
    </source>
</evidence>
<dbReference type="OrthoDB" id="983143at2"/>
<dbReference type="SUPFAM" id="SSF49464">
    <property type="entry name" value="Carboxypeptidase regulatory domain-like"/>
    <property type="match status" value="1"/>
</dbReference>
<keyword evidence="3" id="KW-0378">Hydrolase</keyword>
<feature type="chain" id="PRO_5017564282" evidence="2">
    <location>
        <begin position="24"/>
        <end position="846"/>
    </location>
</feature>
<keyword evidence="3" id="KW-0645">Protease</keyword>
<evidence type="ECO:0000256" key="2">
    <source>
        <dbReference type="SAM" id="SignalP"/>
    </source>
</evidence>
<feature type="region of interest" description="Disordered" evidence="1">
    <location>
        <begin position="359"/>
        <end position="385"/>
    </location>
</feature>
<comment type="caution">
    <text evidence="3">The sequence shown here is derived from an EMBL/GenBank/DDBJ whole genome shotgun (WGS) entry which is preliminary data.</text>
</comment>
<keyword evidence="3" id="KW-0121">Carboxypeptidase</keyword>
<dbReference type="Pfam" id="PF13715">
    <property type="entry name" value="CarbopepD_reg_2"/>
    <property type="match status" value="1"/>
</dbReference>
<dbReference type="InterPro" id="IPR043741">
    <property type="entry name" value="DUF5686"/>
</dbReference>
<evidence type="ECO:0000313" key="3">
    <source>
        <dbReference type="EMBL" id="RED91737.1"/>
    </source>
</evidence>